<dbReference type="PANTHER" id="PTHR37957">
    <property type="entry name" value="BLR7070 PROTEIN"/>
    <property type="match status" value="1"/>
</dbReference>
<evidence type="ECO:0000259" key="2">
    <source>
        <dbReference type="Pfam" id="PF13449"/>
    </source>
</evidence>
<proteinExistence type="predicted"/>
<dbReference type="PANTHER" id="PTHR37957:SF1">
    <property type="entry name" value="PHYTASE-LIKE DOMAIN-CONTAINING PROTEIN"/>
    <property type="match status" value="1"/>
</dbReference>
<feature type="chain" id="PRO_5046761328" evidence="1">
    <location>
        <begin position="18"/>
        <end position="360"/>
    </location>
</feature>
<dbReference type="Proteomes" id="UP001057520">
    <property type="component" value="Chromosome"/>
</dbReference>
<evidence type="ECO:0000313" key="3">
    <source>
        <dbReference type="EMBL" id="USQ96562.1"/>
    </source>
</evidence>
<evidence type="ECO:0000313" key="4">
    <source>
        <dbReference type="Proteomes" id="UP001057520"/>
    </source>
</evidence>
<dbReference type="EMBL" id="CP096040">
    <property type="protein sequence ID" value="USQ96562.1"/>
    <property type="molecule type" value="Genomic_DNA"/>
</dbReference>
<accession>A0ABY4ZUR2</accession>
<organism evidence="3 4">
    <name type="scientific">Caulobacter segnis</name>
    <dbReference type="NCBI Taxonomy" id="88688"/>
    <lineage>
        <taxon>Bacteria</taxon>
        <taxon>Pseudomonadati</taxon>
        <taxon>Pseudomonadota</taxon>
        <taxon>Alphaproteobacteria</taxon>
        <taxon>Caulobacterales</taxon>
        <taxon>Caulobacteraceae</taxon>
        <taxon>Caulobacter</taxon>
    </lineage>
</organism>
<gene>
    <name evidence="3" type="ORF">MZV50_02905</name>
</gene>
<dbReference type="InterPro" id="IPR027372">
    <property type="entry name" value="Phytase-like_dom"/>
</dbReference>
<feature type="domain" description="Phytase-like" evidence="2">
    <location>
        <begin position="40"/>
        <end position="345"/>
    </location>
</feature>
<feature type="signal peptide" evidence="1">
    <location>
        <begin position="1"/>
        <end position="17"/>
    </location>
</feature>
<keyword evidence="1" id="KW-0732">Signal</keyword>
<keyword evidence="4" id="KW-1185">Reference proteome</keyword>
<protein>
    <submittedName>
        <fullName evidence="3">Esterase-like activity of phytase family protein</fullName>
    </submittedName>
</protein>
<sequence>MRALLLAALLLTTPAVAAPRVSLIKACETPKEIVFQGGGYGGISGIDHEPRSDRWAFISDDKSEHGPSHFFLGRLDVRPGHPCGPVLETMVPLRREDGTTFPDRKDGAEAADGESIRFDPLSRDLVWSTEGDFDHGYPPSVRRMKADGTPLERTVVPDSLTFHAGGLTGARKNATVEGLTWSVDGWSMWLSMEWPLAQDGPIPSVAEGGLVRLTRLDRAGRVLAQYAYRIDPVQEASPVGVNDNGISEILTLDDHRLLVLERSGVKRADGRYGYHVRLYLADLAKAQDVAKIDSLATLPVRTVEKRLLLNFDRLGIRIDNLEAMAWGPRLKDGARTLVLASDDNYDANQINQILVLRFAP</sequence>
<name>A0ABY4ZUR2_9CAUL</name>
<evidence type="ECO:0000256" key="1">
    <source>
        <dbReference type="SAM" id="SignalP"/>
    </source>
</evidence>
<dbReference type="Pfam" id="PF13449">
    <property type="entry name" value="Phytase-like"/>
    <property type="match status" value="1"/>
</dbReference>
<reference evidence="3 4" key="1">
    <citation type="submission" date="2022-04" db="EMBL/GenBank/DDBJ databases">
        <title>Genome sequence of soybean root-associated Caulobacter segnis RL271.</title>
        <authorList>
            <person name="Longley R."/>
            <person name="Bonito G."/>
            <person name="Trigodet F."/>
            <person name="Crosson S."/>
            <person name="Fiebig A."/>
        </authorList>
    </citation>
    <scope>NUCLEOTIDE SEQUENCE [LARGE SCALE GENOMIC DNA]</scope>
    <source>
        <strain evidence="3 4">RL271</strain>
    </source>
</reference>